<accession>A0A0S4J432</accession>
<dbReference type="Proteomes" id="UP000051952">
    <property type="component" value="Unassembled WGS sequence"/>
</dbReference>
<dbReference type="SUPFAM" id="SSF53335">
    <property type="entry name" value="S-adenosyl-L-methionine-dependent methyltransferases"/>
    <property type="match status" value="1"/>
</dbReference>
<feature type="region of interest" description="Disordered" evidence="1">
    <location>
        <begin position="39"/>
        <end position="74"/>
    </location>
</feature>
<dbReference type="AlphaFoldDB" id="A0A0S4J432"/>
<keyword evidence="4" id="KW-1185">Reference proteome</keyword>
<evidence type="ECO:0000256" key="1">
    <source>
        <dbReference type="SAM" id="MobiDB-lite"/>
    </source>
</evidence>
<dbReference type="OrthoDB" id="407103at2759"/>
<gene>
    <name evidence="3" type="ORF">BSAL_84705</name>
</gene>
<feature type="chain" id="PRO_5006621867" evidence="2">
    <location>
        <begin position="21"/>
        <end position="647"/>
    </location>
</feature>
<dbReference type="Gene3D" id="3.40.50.150">
    <property type="entry name" value="Vaccinia Virus protein VP39"/>
    <property type="match status" value="1"/>
</dbReference>
<dbReference type="EMBL" id="CYKH01000982">
    <property type="protein sequence ID" value="CUG75384.1"/>
    <property type="molecule type" value="Genomic_DNA"/>
</dbReference>
<proteinExistence type="predicted"/>
<evidence type="ECO:0000313" key="4">
    <source>
        <dbReference type="Proteomes" id="UP000051952"/>
    </source>
</evidence>
<reference evidence="4" key="1">
    <citation type="submission" date="2015-09" db="EMBL/GenBank/DDBJ databases">
        <authorList>
            <consortium name="Pathogen Informatics"/>
        </authorList>
    </citation>
    <scope>NUCLEOTIDE SEQUENCE [LARGE SCALE GENOMIC DNA]</scope>
    <source>
        <strain evidence="4">Lake Konstanz</strain>
    </source>
</reference>
<keyword evidence="2" id="KW-0732">Signal</keyword>
<evidence type="ECO:0000313" key="3">
    <source>
        <dbReference type="EMBL" id="CUG75384.1"/>
    </source>
</evidence>
<dbReference type="VEuPathDB" id="TriTrypDB:BSAL_84705"/>
<organism evidence="3 4">
    <name type="scientific">Bodo saltans</name>
    <name type="common">Flagellated protozoan</name>
    <dbReference type="NCBI Taxonomy" id="75058"/>
    <lineage>
        <taxon>Eukaryota</taxon>
        <taxon>Discoba</taxon>
        <taxon>Euglenozoa</taxon>
        <taxon>Kinetoplastea</taxon>
        <taxon>Metakinetoplastina</taxon>
        <taxon>Eubodonida</taxon>
        <taxon>Bodonidae</taxon>
        <taxon>Bodo</taxon>
    </lineage>
</organism>
<protein>
    <submittedName>
        <fullName evidence="3">Membrane-associated protein, putative</fullName>
    </submittedName>
</protein>
<name>A0A0S4J432_BODSA</name>
<feature type="signal peptide" evidence="2">
    <location>
        <begin position="1"/>
        <end position="20"/>
    </location>
</feature>
<dbReference type="InterPro" id="IPR029063">
    <property type="entry name" value="SAM-dependent_MTases_sf"/>
</dbReference>
<feature type="compositionally biased region" description="Low complexity" evidence="1">
    <location>
        <begin position="56"/>
        <end position="74"/>
    </location>
</feature>
<sequence>MAQNYWIRIALLMFLIGSMALIQQKGTTLLLLGAVSTSPPATLSDNNKPPPRDDPTIIAATASSTSTSTLPPDISTVTTDASATRNVAASTPLSNSSAGVPTIRGNINDGARAMRQLPTCSDKFTAHRYQEMYARMLLPYRESIVGPFRQTTKKAKLLEIGLGCQFYKCSGGGAQLYRSYMGNSTTYHSLEFNIRACEDKYHRSNVDAFLANYIREHLCSGSSADLKTVSACGARFGPFDIVIDDGSHMHAHTTYAFRYWLNSSYLKPGGVLVIEDLQVSTWLDFHGSTSDAAEPHPPDLAHPVNRGVTSMSYGQRLFFCKLVGMFCHAPPGGALHSMAPYVSLVDEVVLGPEIVAFRKSLSFAVANNNKPAALQRSTTTTTTRVQCTAFSSDVAIVLSQPTFPSLHSTIIDVAPPPKEHRICFSSKARIAVITTADAATNDCATDDETAKDSTFFHYRFGAKGFDVSHFCLAPGKCDASCIRKALDEQVSSSSSSSGAFELLWIVVPQDTNSTRSFPLQNEIVSLLSSPTLGVVLKSGGSVAIDGFQKRRSYDALSNNNSPIGPRDITEPLLKFIADLTMQMILVSPESRHASASKKRRKVINRGPSVFPWIGSHGATNVLKYAGDASIDTYGAMYLRKVDAPNKR</sequence>
<evidence type="ECO:0000256" key="2">
    <source>
        <dbReference type="SAM" id="SignalP"/>
    </source>
</evidence>